<evidence type="ECO:0000256" key="1">
    <source>
        <dbReference type="SAM" id="MobiDB-lite"/>
    </source>
</evidence>
<dbReference type="EMBL" id="NHYD01001248">
    <property type="protein sequence ID" value="PPQ91794.1"/>
    <property type="molecule type" value="Genomic_DNA"/>
</dbReference>
<evidence type="ECO:0000313" key="3">
    <source>
        <dbReference type="Proteomes" id="UP000283269"/>
    </source>
</evidence>
<feature type="compositionally biased region" description="Basic and acidic residues" evidence="1">
    <location>
        <begin position="9"/>
        <end position="30"/>
    </location>
</feature>
<dbReference type="Proteomes" id="UP000283269">
    <property type="component" value="Unassembled WGS sequence"/>
</dbReference>
<keyword evidence="3" id="KW-1185">Reference proteome</keyword>
<accession>A0A409XM30</accession>
<comment type="caution">
    <text evidence="2">The sequence shown here is derived from an EMBL/GenBank/DDBJ whole genome shotgun (WGS) entry which is preliminary data.</text>
</comment>
<feature type="compositionally biased region" description="Low complexity" evidence="1">
    <location>
        <begin position="45"/>
        <end position="57"/>
    </location>
</feature>
<dbReference type="AlphaFoldDB" id="A0A409XM30"/>
<protein>
    <submittedName>
        <fullName evidence="2">Uncharacterized protein</fullName>
    </submittedName>
</protein>
<gene>
    <name evidence="2" type="ORF">CVT25_000439</name>
</gene>
<reference evidence="2 3" key="1">
    <citation type="journal article" date="2018" name="Evol. Lett.">
        <title>Horizontal gene cluster transfer increased hallucinogenic mushroom diversity.</title>
        <authorList>
            <person name="Reynolds H.T."/>
            <person name="Vijayakumar V."/>
            <person name="Gluck-Thaler E."/>
            <person name="Korotkin H.B."/>
            <person name="Matheny P.B."/>
            <person name="Slot J.C."/>
        </authorList>
    </citation>
    <scope>NUCLEOTIDE SEQUENCE [LARGE SCALE GENOMIC DNA]</scope>
    <source>
        <strain evidence="2 3">2631</strain>
    </source>
</reference>
<proteinExistence type="predicted"/>
<dbReference type="InParanoid" id="A0A409XM30"/>
<feature type="region of interest" description="Disordered" evidence="1">
    <location>
        <begin position="1"/>
        <end position="64"/>
    </location>
</feature>
<organism evidence="2 3">
    <name type="scientific">Psilocybe cyanescens</name>
    <dbReference type="NCBI Taxonomy" id="93625"/>
    <lineage>
        <taxon>Eukaryota</taxon>
        <taxon>Fungi</taxon>
        <taxon>Dikarya</taxon>
        <taxon>Basidiomycota</taxon>
        <taxon>Agaricomycotina</taxon>
        <taxon>Agaricomycetes</taxon>
        <taxon>Agaricomycetidae</taxon>
        <taxon>Agaricales</taxon>
        <taxon>Agaricineae</taxon>
        <taxon>Strophariaceae</taxon>
        <taxon>Psilocybe</taxon>
    </lineage>
</organism>
<name>A0A409XM30_PSICY</name>
<sequence>MFILGLDADPDREGEGKHAPLLMDFDKDDERESEGEGDEHDQRTHASSSMFAHSPSMSKDKVQKGAIASQFTESLVSSAPSLRRIASSGIVDPGVTSYGFSSLYEYDNTVKSSRTWLANSDF</sequence>
<evidence type="ECO:0000313" key="2">
    <source>
        <dbReference type="EMBL" id="PPQ91794.1"/>
    </source>
</evidence>